<dbReference type="InterPro" id="IPR045038">
    <property type="entry name" value="AIG2-like"/>
</dbReference>
<reference evidence="6" key="1">
    <citation type="submission" date="2023-06" db="EMBL/GenBank/DDBJ databases">
        <authorList>
            <person name="Noh H."/>
        </authorList>
    </citation>
    <scope>NUCLEOTIDE SEQUENCE</scope>
    <source>
        <strain evidence="6">DUCC20226</strain>
    </source>
</reference>
<accession>A0AAD9W321</accession>
<evidence type="ECO:0000313" key="6">
    <source>
        <dbReference type="EMBL" id="KAK2607013.1"/>
    </source>
</evidence>
<dbReference type="EMBL" id="JAUJFL010000003">
    <property type="protein sequence ID" value="KAK2607013.1"/>
    <property type="molecule type" value="Genomic_DNA"/>
</dbReference>
<dbReference type="AlphaFoldDB" id="A0AAD9W321"/>
<sequence length="290" mass="32847">MSKPNGSADPPADKNQKTETQQDMVETIKKLLWQKTELDVRATADSLDKKDVDLAAIMSDEHVQRELHSLERTVAGYIGICEDRLRQRIEYLVAPEMLAERRNITSEPLPESMIVDESFVDEAFGLGKYSTNAIDQKPQEFDLEKPIFTEEDIKSIQDPTNREGKALYFFYGTLMDPATLQHVTGLPSAPRMRPAHVLGYTTKLWGPFPVLLSGCKDDVVRGVACEIEGSGPKRRLEDYEGKDYEEWDLDLRLDKPDGTWEKASGVTFKWVGPRDELEEGTFSLSAWQDS</sequence>
<dbReference type="SUPFAM" id="SSF110857">
    <property type="entry name" value="Gamma-glutamyl cyclotransferase-like"/>
    <property type="match status" value="1"/>
</dbReference>
<dbReference type="Gene3D" id="3.10.490.10">
    <property type="entry name" value="Gamma-glutamyl cyclotransferase-like"/>
    <property type="match status" value="1"/>
</dbReference>
<evidence type="ECO:0000313" key="7">
    <source>
        <dbReference type="Proteomes" id="UP001265746"/>
    </source>
</evidence>
<name>A0AAD9W321_PHOAM</name>
<evidence type="ECO:0000256" key="4">
    <source>
        <dbReference type="SAM" id="MobiDB-lite"/>
    </source>
</evidence>
<dbReference type="InterPro" id="IPR013024">
    <property type="entry name" value="GGCT-like"/>
</dbReference>
<comment type="caution">
    <text evidence="6">The sequence shown here is derived from an EMBL/GenBank/DDBJ whole genome shotgun (WGS) entry which is preliminary data.</text>
</comment>
<evidence type="ECO:0000256" key="2">
    <source>
        <dbReference type="ARBA" id="ARBA00022679"/>
    </source>
</evidence>
<evidence type="ECO:0000256" key="1">
    <source>
        <dbReference type="ARBA" id="ARBA00008861"/>
    </source>
</evidence>
<dbReference type="GO" id="GO:0016740">
    <property type="term" value="F:transferase activity"/>
    <property type="evidence" value="ECO:0007669"/>
    <property type="project" value="UniProtKB-KW"/>
</dbReference>
<evidence type="ECO:0000259" key="5">
    <source>
        <dbReference type="Pfam" id="PF06094"/>
    </source>
</evidence>
<dbReference type="PANTHER" id="PTHR31544">
    <property type="entry name" value="AIG2-LIKE PROTEIN D"/>
    <property type="match status" value="1"/>
</dbReference>
<dbReference type="Proteomes" id="UP001265746">
    <property type="component" value="Unassembled WGS sequence"/>
</dbReference>
<keyword evidence="2" id="KW-0808">Transferase</keyword>
<dbReference type="Pfam" id="PF06094">
    <property type="entry name" value="GGACT"/>
    <property type="match status" value="1"/>
</dbReference>
<feature type="region of interest" description="Disordered" evidence="4">
    <location>
        <begin position="1"/>
        <end position="23"/>
    </location>
</feature>
<gene>
    <name evidence="6" type="ORF">N8I77_005725</name>
</gene>
<comment type="similarity">
    <text evidence="1">Belongs to the gamma-glutamylcyclotransferase family.</text>
</comment>
<organism evidence="6 7">
    <name type="scientific">Phomopsis amygdali</name>
    <name type="common">Fusicoccum amygdali</name>
    <dbReference type="NCBI Taxonomy" id="1214568"/>
    <lineage>
        <taxon>Eukaryota</taxon>
        <taxon>Fungi</taxon>
        <taxon>Dikarya</taxon>
        <taxon>Ascomycota</taxon>
        <taxon>Pezizomycotina</taxon>
        <taxon>Sordariomycetes</taxon>
        <taxon>Sordariomycetidae</taxon>
        <taxon>Diaporthales</taxon>
        <taxon>Diaporthaceae</taxon>
        <taxon>Diaporthe</taxon>
    </lineage>
</organism>
<keyword evidence="7" id="KW-1185">Reference proteome</keyword>
<proteinExistence type="inferred from homology"/>
<dbReference type="InterPro" id="IPR009288">
    <property type="entry name" value="AIG2-like_dom"/>
</dbReference>
<evidence type="ECO:0000256" key="3">
    <source>
        <dbReference type="ARBA" id="ARBA00030602"/>
    </source>
</evidence>
<dbReference type="PANTHER" id="PTHR31544:SF4">
    <property type="entry name" value="GAMMA-GLUTAMYLCYCLOTRANSFERASE-RELATED"/>
    <property type="match status" value="1"/>
</dbReference>
<dbReference type="InterPro" id="IPR036568">
    <property type="entry name" value="GGCT-like_sf"/>
</dbReference>
<feature type="domain" description="Gamma-glutamylcyclotransferase AIG2-like" evidence="5">
    <location>
        <begin position="168"/>
        <end position="259"/>
    </location>
</feature>
<dbReference type="CDD" id="cd06661">
    <property type="entry name" value="GGCT_like"/>
    <property type="match status" value="1"/>
</dbReference>
<protein>
    <recommendedName>
        <fullName evidence="3">Putative gamma-glutamylcyclotransferase</fullName>
    </recommendedName>
</protein>